<proteinExistence type="predicted"/>
<sequence>MLDYISLGILIAVVLVIFYGIIAIHDIPYEIAKKRNHPQQDAILVAGWISLFTLHVLWPFLWIWATLYRADRGWGFISDKGQPESAQQALIDLEKKVAKLTKQVAKLESNQTTKSAQSSSQLENGE</sequence>
<organism evidence="2 3">
    <name type="scientific">Persicirhabdus sediminis</name>
    <dbReference type="NCBI Taxonomy" id="454144"/>
    <lineage>
        <taxon>Bacteria</taxon>
        <taxon>Pseudomonadati</taxon>
        <taxon>Verrucomicrobiota</taxon>
        <taxon>Verrucomicrobiia</taxon>
        <taxon>Verrucomicrobiales</taxon>
        <taxon>Verrucomicrobiaceae</taxon>
        <taxon>Persicirhabdus</taxon>
    </lineage>
</organism>
<evidence type="ECO:0000313" key="2">
    <source>
        <dbReference type="EMBL" id="MBK1792092.1"/>
    </source>
</evidence>
<dbReference type="InterPro" id="IPR011223">
    <property type="entry name" value="UCP028770"/>
</dbReference>
<dbReference type="EMBL" id="JAENIM010000043">
    <property type="protein sequence ID" value="MBK1792092.1"/>
    <property type="molecule type" value="Genomic_DNA"/>
</dbReference>
<evidence type="ECO:0000313" key="3">
    <source>
        <dbReference type="Proteomes" id="UP000624703"/>
    </source>
</evidence>
<accession>A0A8J7MEV1</accession>
<keyword evidence="1" id="KW-0812">Transmembrane</keyword>
<protein>
    <submittedName>
        <fullName evidence="2">DUF3302 domain-containing protein</fullName>
    </submittedName>
</protein>
<feature type="transmembrane region" description="Helical" evidence="1">
    <location>
        <begin position="6"/>
        <end position="24"/>
    </location>
</feature>
<keyword evidence="1" id="KW-0472">Membrane</keyword>
<gene>
    <name evidence="2" type="ORF">JIN82_13100</name>
</gene>
<keyword evidence="3" id="KW-1185">Reference proteome</keyword>
<feature type="transmembrane region" description="Helical" evidence="1">
    <location>
        <begin position="45"/>
        <end position="65"/>
    </location>
</feature>
<dbReference type="Pfam" id="PF11742">
    <property type="entry name" value="DUF3302"/>
    <property type="match status" value="1"/>
</dbReference>
<dbReference type="PIRSF" id="PIRSF028770">
    <property type="entry name" value="UCP028770"/>
    <property type="match status" value="1"/>
</dbReference>
<evidence type="ECO:0000256" key="1">
    <source>
        <dbReference type="SAM" id="Phobius"/>
    </source>
</evidence>
<comment type="caution">
    <text evidence="2">The sequence shown here is derived from an EMBL/GenBank/DDBJ whole genome shotgun (WGS) entry which is preliminary data.</text>
</comment>
<name>A0A8J7MEV1_9BACT</name>
<keyword evidence="1" id="KW-1133">Transmembrane helix</keyword>
<dbReference type="AlphaFoldDB" id="A0A8J7MEV1"/>
<dbReference type="Proteomes" id="UP000624703">
    <property type="component" value="Unassembled WGS sequence"/>
</dbReference>
<reference evidence="2" key="1">
    <citation type="submission" date="2021-01" db="EMBL/GenBank/DDBJ databases">
        <title>Modified the classification status of verrucomicrobia.</title>
        <authorList>
            <person name="Feng X."/>
        </authorList>
    </citation>
    <scope>NUCLEOTIDE SEQUENCE</scope>
    <source>
        <strain evidence="2">_KCTC 22039</strain>
    </source>
</reference>